<feature type="domain" description="HD-GYP" evidence="3">
    <location>
        <begin position="489"/>
        <end position="683"/>
    </location>
</feature>
<dbReference type="GO" id="GO:0016787">
    <property type="term" value="F:hydrolase activity"/>
    <property type="evidence" value="ECO:0007669"/>
    <property type="project" value="UniProtKB-KW"/>
</dbReference>
<keyword evidence="1" id="KW-1133">Transmembrane helix</keyword>
<feature type="domain" description="PAS" evidence="2">
    <location>
        <begin position="367"/>
        <end position="412"/>
    </location>
</feature>
<dbReference type="NCBIfam" id="TIGR00229">
    <property type="entry name" value="sensory_box"/>
    <property type="match status" value="1"/>
</dbReference>
<dbReference type="InterPro" id="IPR035965">
    <property type="entry name" value="PAS-like_dom_sf"/>
</dbReference>
<organism evidence="4 5">
    <name type="scientific">Desulfovibrio psychrotolerans</name>
    <dbReference type="NCBI Taxonomy" id="415242"/>
    <lineage>
        <taxon>Bacteria</taxon>
        <taxon>Pseudomonadati</taxon>
        <taxon>Thermodesulfobacteriota</taxon>
        <taxon>Desulfovibrionia</taxon>
        <taxon>Desulfovibrionales</taxon>
        <taxon>Desulfovibrionaceae</taxon>
        <taxon>Desulfovibrio</taxon>
    </lineage>
</organism>
<dbReference type="Gene3D" id="3.30.450.20">
    <property type="entry name" value="PAS domain"/>
    <property type="match status" value="1"/>
</dbReference>
<dbReference type="InterPro" id="IPR003607">
    <property type="entry name" value="HD/PDEase_dom"/>
</dbReference>
<dbReference type="PROSITE" id="PS51832">
    <property type="entry name" value="HD_GYP"/>
    <property type="match status" value="1"/>
</dbReference>
<feature type="transmembrane region" description="Helical" evidence="1">
    <location>
        <begin position="324"/>
        <end position="346"/>
    </location>
</feature>
<evidence type="ECO:0000259" key="3">
    <source>
        <dbReference type="PROSITE" id="PS51832"/>
    </source>
</evidence>
<dbReference type="Pfam" id="PF08448">
    <property type="entry name" value="PAS_4"/>
    <property type="match status" value="1"/>
</dbReference>
<dbReference type="CDD" id="cd00130">
    <property type="entry name" value="PAS"/>
    <property type="match status" value="1"/>
</dbReference>
<dbReference type="Pfam" id="PF13487">
    <property type="entry name" value="HD_5"/>
    <property type="match status" value="1"/>
</dbReference>
<proteinExistence type="predicted"/>
<dbReference type="PANTHER" id="PTHR43155">
    <property type="entry name" value="CYCLIC DI-GMP PHOSPHODIESTERASE PA4108-RELATED"/>
    <property type="match status" value="1"/>
</dbReference>
<dbReference type="Gene3D" id="1.10.3210.10">
    <property type="entry name" value="Hypothetical protein af1432"/>
    <property type="match status" value="1"/>
</dbReference>
<sequence>MAEPTVPNGTREKSRRGRMILFGACLLTLTVIASVSLSVLSIRGKEAQLVSTLAKQQELMANSRTEVVSTWLAGLAEQGDRLINADMFRLFASEVHELGTDLTSLLSHTQQSQDAGMLAQQLPMMRSLLGEFASYAGFSSGRIVNNHGQTYIATDASTASLSPLQAEYVRSVLHRPVPHYSPARATPSGLLMDIFLPIYPPQFEEGKGTPVAVLMLSRMVSGKISELVASSPLAGKGHRTRLVQRTADNLEEVAPWLPEGLRKLSLPVPPAEESVIPFAARTALDGEGMAYSSAFKVPGTDWWILQESDYAQARADLEEHSRTIIIIAVLVTLALALLIGGLWWFLIGMENKQEAKEFKTLANTISEQKRLLDSINNTIADFIALKGTDGVYRYVNPAFAAAVGRPVEEMVGLDDAAVFGFETARRLKKSDELVNFSGQPVTVEETIFLQSRKYHVLVSKAPFCDAESCEGIVSVFRDVTDAVEAQERNRRVVRQTVEALVTTIEHSDPYLGGHTRMLCALSAEMAKAMNLTDAERATVEAAANLSQVGKMFVPQEILNKPGVLSEEEKTQMERHVEHARDVLKNIDFDLPVVDAIYQMNERLDGSGYPKGLRNGEIMIAAQVLGLANTFCALVRPRAYRPAKPVDVAMEIMAGLSDHYDPVVVETLKTVLRSPAGEKIIAEIPAA</sequence>
<evidence type="ECO:0000313" key="4">
    <source>
        <dbReference type="EMBL" id="GFM36262.1"/>
    </source>
</evidence>
<dbReference type="InterPro" id="IPR000014">
    <property type="entry name" value="PAS"/>
</dbReference>
<keyword evidence="1" id="KW-0812">Transmembrane</keyword>
<dbReference type="PANTHER" id="PTHR43155:SF2">
    <property type="entry name" value="CYCLIC DI-GMP PHOSPHODIESTERASE PA4108"/>
    <property type="match status" value="1"/>
</dbReference>
<evidence type="ECO:0000313" key="5">
    <source>
        <dbReference type="Proteomes" id="UP000503820"/>
    </source>
</evidence>
<dbReference type="Proteomes" id="UP000503820">
    <property type="component" value="Unassembled WGS sequence"/>
</dbReference>
<accession>A0A7J0BSW2</accession>
<dbReference type="AlphaFoldDB" id="A0A7J0BSW2"/>
<dbReference type="PROSITE" id="PS50112">
    <property type="entry name" value="PAS"/>
    <property type="match status" value="1"/>
</dbReference>
<reference evidence="4 5" key="1">
    <citation type="submission" date="2020-05" db="EMBL/GenBank/DDBJ databases">
        <title>Draft genome sequence of Desulfovibrio psychrotolerans JS1T.</title>
        <authorList>
            <person name="Ueno A."/>
            <person name="Tamazawa S."/>
            <person name="Tamamura S."/>
            <person name="Murakami T."/>
            <person name="Kiyama T."/>
            <person name="Inomata H."/>
            <person name="Amano Y."/>
            <person name="Miyakawa K."/>
            <person name="Tamaki H."/>
            <person name="Naganuma T."/>
            <person name="Kaneko K."/>
        </authorList>
    </citation>
    <scope>NUCLEOTIDE SEQUENCE [LARGE SCALE GENOMIC DNA]</scope>
    <source>
        <strain evidence="4 5">JS1</strain>
    </source>
</reference>
<dbReference type="EMBL" id="BLVP01000004">
    <property type="protein sequence ID" value="GFM36262.1"/>
    <property type="molecule type" value="Genomic_DNA"/>
</dbReference>
<gene>
    <name evidence="4" type="ORF">DSM19430T_09460</name>
</gene>
<keyword evidence="1" id="KW-0472">Membrane</keyword>
<feature type="transmembrane region" description="Helical" evidence="1">
    <location>
        <begin position="20"/>
        <end position="42"/>
    </location>
</feature>
<evidence type="ECO:0000256" key="1">
    <source>
        <dbReference type="SAM" id="Phobius"/>
    </source>
</evidence>
<dbReference type="RefSeq" id="WP_174408947.1">
    <property type="nucleotide sequence ID" value="NZ_BLVP01000004.1"/>
</dbReference>
<comment type="caution">
    <text evidence="4">The sequence shown here is derived from an EMBL/GenBank/DDBJ whole genome shotgun (WGS) entry which is preliminary data.</text>
</comment>
<protein>
    <submittedName>
        <fullName evidence="4">HD family phosphohydrolase</fullName>
    </submittedName>
</protein>
<keyword evidence="4" id="KW-0378">Hydrolase</keyword>
<dbReference type="SUPFAM" id="SSF55785">
    <property type="entry name" value="PYP-like sensor domain (PAS domain)"/>
    <property type="match status" value="1"/>
</dbReference>
<dbReference type="InterPro" id="IPR013656">
    <property type="entry name" value="PAS_4"/>
</dbReference>
<dbReference type="CDD" id="cd00077">
    <property type="entry name" value="HDc"/>
    <property type="match status" value="1"/>
</dbReference>
<keyword evidence="5" id="KW-1185">Reference proteome</keyword>
<evidence type="ECO:0000259" key="2">
    <source>
        <dbReference type="PROSITE" id="PS50112"/>
    </source>
</evidence>
<dbReference type="InterPro" id="IPR037522">
    <property type="entry name" value="HD_GYP_dom"/>
</dbReference>
<dbReference type="SUPFAM" id="SSF109604">
    <property type="entry name" value="HD-domain/PDEase-like"/>
    <property type="match status" value="1"/>
</dbReference>
<name>A0A7J0BSW2_9BACT</name>